<organism evidence="4 5">
    <name type="scientific">Flagellimonas taeanensis</name>
    <dbReference type="NCBI Taxonomy" id="1005926"/>
    <lineage>
        <taxon>Bacteria</taxon>
        <taxon>Pseudomonadati</taxon>
        <taxon>Bacteroidota</taxon>
        <taxon>Flavobacteriia</taxon>
        <taxon>Flavobacteriales</taxon>
        <taxon>Flavobacteriaceae</taxon>
        <taxon>Flagellimonas</taxon>
    </lineage>
</organism>
<dbReference type="Proteomes" id="UP000184031">
    <property type="component" value="Unassembled WGS sequence"/>
</dbReference>
<dbReference type="SUPFAM" id="SSF51735">
    <property type="entry name" value="NAD(P)-binding Rossmann-fold domains"/>
    <property type="match status" value="1"/>
</dbReference>
<dbReference type="Gene3D" id="3.90.25.10">
    <property type="entry name" value="UDP-galactose 4-epimerase, domain 1"/>
    <property type="match status" value="1"/>
</dbReference>
<dbReference type="InterPro" id="IPR001509">
    <property type="entry name" value="Epimerase_deHydtase"/>
</dbReference>
<keyword evidence="1" id="KW-0520">NAD</keyword>
<evidence type="ECO:0000313" key="6">
    <source>
        <dbReference type="Proteomes" id="UP000198940"/>
    </source>
</evidence>
<evidence type="ECO:0000313" key="5">
    <source>
        <dbReference type="Proteomes" id="UP000184031"/>
    </source>
</evidence>
<evidence type="ECO:0000256" key="1">
    <source>
        <dbReference type="ARBA" id="ARBA00023027"/>
    </source>
</evidence>
<dbReference type="PANTHER" id="PTHR43574">
    <property type="entry name" value="EPIMERASE-RELATED"/>
    <property type="match status" value="1"/>
</dbReference>
<evidence type="ECO:0000313" key="3">
    <source>
        <dbReference type="EMBL" id="SFC20963.1"/>
    </source>
</evidence>
<dbReference type="AlphaFoldDB" id="A0A1M6V3E5"/>
<dbReference type="CDD" id="cd05253">
    <property type="entry name" value="UDP_GE_SDE_e"/>
    <property type="match status" value="1"/>
</dbReference>
<name>A0A1M6V3E5_9FLAO</name>
<dbReference type="OrthoDB" id="9801785at2"/>
<dbReference type="Gene3D" id="3.40.50.720">
    <property type="entry name" value="NAD(P)-binding Rossmann-like Domain"/>
    <property type="match status" value="1"/>
</dbReference>
<protein>
    <submittedName>
        <fullName evidence="4">UDP-glucuronate 4-epimerase</fullName>
    </submittedName>
</protein>
<dbReference type="STRING" id="1055723.SAMN05216293_1881"/>
<dbReference type="Pfam" id="PF01370">
    <property type="entry name" value="Epimerase"/>
    <property type="match status" value="1"/>
</dbReference>
<comment type="caution">
    <text evidence="4">The sequence shown here is derived from an EMBL/GenBank/DDBJ whole genome shotgun (WGS) entry which is preliminary data.</text>
</comment>
<sequence>MKILVTGAAGFIGYHVALRLLGNHHTVVGLDNLNTYYDINLKLARLEQLGINPKDAHDFHKRTSSSKYSDFHFVRMDLEDRGQLPKLFEKENFSVVCNLAAQAGVRYSLENPESYIDSNIVGFLNVLECCRNYDIQHLVYASSSSVYGLNKKIPFKTTDPVDHPISLYAASKKSNELMAHTYSHLYGLRTTGLRFFTVYGPWGRPDMALFLFTEAIVQGNPIKVFNNGKMERDFTYIDDIVEGVTKIIEDRYIGTFDEKTRYRIYNIGNSKSVKLMDFIKALEKSLGLKAQKELLPMQPGDVEKTWANVDDLARDYGYRPNTLVQNGISKFVAWYREYHKTDIQ</sequence>
<dbReference type="InterPro" id="IPR036291">
    <property type="entry name" value="NAD(P)-bd_dom_sf"/>
</dbReference>
<evidence type="ECO:0000313" key="4">
    <source>
        <dbReference type="EMBL" id="SHK75983.1"/>
    </source>
</evidence>
<evidence type="ECO:0000259" key="2">
    <source>
        <dbReference type="Pfam" id="PF01370"/>
    </source>
</evidence>
<dbReference type="Proteomes" id="UP000198940">
    <property type="component" value="Unassembled WGS sequence"/>
</dbReference>
<dbReference type="EMBL" id="FOKU01000007">
    <property type="protein sequence ID" value="SFC20963.1"/>
    <property type="molecule type" value="Genomic_DNA"/>
</dbReference>
<dbReference type="PRINTS" id="PR01713">
    <property type="entry name" value="NUCEPIMERASE"/>
</dbReference>
<feature type="domain" description="NAD-dependent epimerase/dehydratase" evidence="2">
    <location>
        <begin position="3"/>
        <end position="268"/>
    </location>
</feature>
<accession>A0A1M6V3E5</accession>
<gene>
    <name evidence="3" type="ORF">SAMN04487891_107125</name>
    <name evidence="4" type="ORF">SAMN05216293_1881</name>
</gene>
<dbReference type="RefSeq" id="WP_072879138.1">
    <property type="nucleotide sequence ID" value="NZ_FOKU01000007.1"/>
</dbReference>
<proteinExistence type="predicted"/>
<keyword evidence="6" id="KW-1185">Reference proteome</keyword>
<dbReference type="EMBL" id="FRAT01000004">
    <property type="protein sequence ID" value="SHK75983.1"/>
    <property type="molecule type" value="Genomic_DNA"/>
</dbReference>
<reference evidence="4 5" key="1">
    <citation type="submission" date="2016-11" db="EMBL/GenBank/DDBJ databases">
        <authorList>
            <person name="Varghese N."/>
            <person name="Submissions S."/>
        </authorList>
    </citation>
    <scope>NUCLEOTIDE SEQUENCE [LARGE SCALE GENOMIC DNA]</scope>
    <source>
        <strain evidence="4 5">CGMCC 1.12174</strain>
        <strain evidence="3 6">DSM 26351</strain>
    </source>
</reference>